<dbReference type="InterPro" id="IPR046801">
    <property type="entry name" value="OpcA_G6PD_N"/>
</dbReference>
<evidence type="ECO:0000259" key="1">
    <source>
        <dbReference type="Pfam" id="PF10128"/>
    </source>
</evidence>
<gene>
    <name evidence="3" type="ORF">UFOPK1908_01205</name>
    <name evidence="4" type="ORF">UFOPK3576_00700</name>
</gene>
<name>A0A6J6IQ67_9ZZZZ</name>
<dbReference type="InterPro" id="IPR046802">
    <property type="entry name" value="OpcA_G6PD_C"/>
</dbReference>
<dbReference type="PANTHER" id="PTHR38658:SF1">
    <property type="entry name" value="OXPP CYCLE PROTEIN OPCA-RELATED"/>
    <property type="match status" value="1"/>
</dbReference>
<dbReference type="PANTHER" id="PTHR38658">
    <property type="entry name" value="OXPP CYCLE PROTEIN OPCA-RELATED"/>
    <property type="match status" value="1"/>
</dbReference>
<evidence type="ECO:0000259" key="2">
    <source>
        <dbReference type="Pfam" id="PF20171"/>
    </source>
</evidence>
<sequence length="298" mass="32907">MIRLENTSGGAVAAAIHEERHRIGAPTSGMVLTLLIMADEETQADATDGALTAARQHPMRILTLIGRPDSRQTQLDAEIRVGGDDGPGEVALLRLRNELANYPNSVAVPLLLPDTPVVAYWPGESPEVPSDSLIGRHAQRRITDASFDEDPYQALRVRQRGYQPGDTDLSWARCTQWRSVIAAIFDAPMARVNHVRVTGEHNNPSVILMGAWLGQMFETSFEIIWDDTIAISGVELDMDDGVLRITRMNDKEANIQRPGYPDQRVSLPRRPTSALLAEELRRLDPDDMYGQVIAGLSL</sequence>
<organism evidence="3">
    <name type="scientific">freshwater metagenome</name>
    <dbReference type="NCBI Taxonomy" id="449393"/>
    <lineage>
        <taxon>unclassified sequences</taxon>
        <taxon>metagenomes</taxon>
        <taxon>ecological metagenomes</taxon>
    </lineage>
</organism>
<dbReference type="Pfam" id="PF20171">
    <property type="entry name" value="OpcA_G6PD_C"/>
    <property type="match status" value="1"/>
</dbReference>
<feature type="domain" description="Glucose-6-phosphate dehydrogenase assembly protein OpcA C-terminal" evidence="2">
    <location>
        <begin position="164"/>
        <end position="292"/>
    </location>
</feature>
<dbReference type="InterPro" id="IPR004555">
    <property type="entry name" value="G6PDH_assembly_OpcA"/>
</dbReference>
<evidence type="ECO:0000313" key="4">
    <source>
        <dbReference type="EMBL" id="CAB4904992.1"/>
    </source>
</evidence>
<dbReference type="Pfam" id="PF10128">
    <property type="entry name" value="OpcA_G6PD_assem"/>
    <property type="match status" value="1"/>
</dbReference>
<evidence type="ECO:0000313" key="3">
    <source>
        <dbReference type="EMBL" id="CAB4626463.1"/>
    </source>
</evidence>
<protein>
    <submittedName>
        <fullName evidence="3">Unannotated protein</fullName>
    </submittedName>
</protein>
<feature type="domain" description="Glucose-6-phosphate dehydrogenase assembly protein OpcA N-terminal" evidence="1">
    <location>
        <begin position="52"/>
        <end position="159"/>
    </location>
</feature>
<dbReference type="AlphaFoldDB" id="A0A6J6IQ67"/>
<proteinExistence type="predicted"/>
<dbReference type="EMBL" id="CAFBMO010000021">
    <property type="protein sequence ID" value="CAB4904992.1"/>
    <property type="molecule type" value="Genomic_DNA"/>
</dbReference>
<dbReference type="EMBL" id="CAEZVB010000067">
    <property type="protein sequence ID" value="CAB4626463.1"/>
    <property type="molecule type" value="Genomic_DNA"/>
</dbReference>
<reference evidence="3" key="1">
    <citation type="submission" date="2020-05" db="EMBL/GenBank/DDBJ databases">
        <authorList>
            <person name="Chiriac C."/>
            <person name="Salcher M."/>
            <person name="Ghai R."/>
            <person name="Kavagutti S V."/>
        </authorList>
    </citation>
    <scope>NUCLEOTIDE SEQUENCE</scope>
</reference>
<accession>A0A6J6IQ67</accession>